<protein>
    <submittedName>
        <fullName evidence="1">8675_t:CDS:1</fullName>
    </submittedName>
</protein>
<dbReference type="Proteomes" id="UP001153678">
    <property type="component" value="Unassembled WGS sequence"/>
</dbReference>
<keyword evidence="2" id="KW-1185">Reference proteome</keyword>
<reference evidence="1" key="1">
    <citation type="submission" date="2022-08" db="EMBL/GenBank/DDBJ databases">
        <authorList>
            <person name="Kallberg Y."/>
            <person name="Tangrot J."/>
            <person name="Rosling A."/>
        </authorList>
    </citation>
    <scope>NUCLEOTIDE SEQUENCE</scope>
    <source>
        <strain evidence="1">Wild A</strain>
    </source>
</reference>
<organism evidence="1 2">
    <name type="scientific">Funneliformis geosporum</name>
    <dbReference type="NCBI Taxonomy" id="1117311"/>
    <lineage>
        <taxon>Eukaryota</taxon>
        <taxon>Fungi</taxon>
        <taxon>Fungi incertae sedis</taxon>
        <taxon>Mucoromycota</taxon>
        <taxon>Glomeromycotina</taxon>
        <taxon>Glomeromycetes</taxon>
        <taxon>Glomerales</taxon>
        <taxon>Glomeraceae</taxon>
        <taxon>Funneliformis</taxon>
    </lineage>
</organism>
<name>A0A9W4X0I0_9GLOM</name>
<dbReference type="AlphaFoldDB" id="A0A9W4X0I0"/>
<accession>A0A9W4X0I0</accession>
<evidence type="ECO:0000313" key="2">
    <source>
        <dbReference type="Proteomes" id="UP001153678"/>
    </source>
</evidence>
<comment type="caution">
    <text evidence="1">The sequence shown here is derived from an EMBL/GenBank/DDBJ whole genome shotgun (WGS) entry which is preliminary data.</text>
</comment>
<sequence>MTLMIRAKAYDVIRENNPYHDDTRENLSCDDTCEKISCDNQNADALASSHQVGYVTSDDYENELVVPNEGSFLLRKILDELRAFKLVKEMDNKFNNKDNSTKSTQITCEEVFNATEKCNTCQKSLYDQGGLSLYTGDTPPSQCPTKIVYGNFLFKEYENAEVDQAMEKIKTDCANEFSVPLDLTVDPKTIDVNTLLAYDTFIAYYGGIPTHESICLLNDQGEYCYYKIIDNYVEYIKKEINGDTNVSISLDGKSIFLHNGTAKEIPKDLNCGECWTKIANNYLTYFEEHKLDEQLEKNIFGGYDEMKKEFEATCEDSTDTEGVDFVEDDSELSVRPIDKISSRKIKRGGDSATRSLFSIIRG</sequence>
<dbReference type="EMBL" id="CAMKVN010004023">
    <property type="protein sequence ID" value="CAI2186142.1"/>
    <property type="molecule type" value="Genomic_DNA"/>
</dbReference>
<gene>
    <name evidence="1" type="ORF">FWILDA_LOCUS12426</name>
</gene>
<proteinExistence type="predicted"/>
<dbReference type="OrthoDB" id="2335347at2759"/>
<evidence type="ECO:0000313" key="1">
    <source>
        <dbReference type="EMBL" id="CAI2186142.1"/>
    </source>
</evidence>